<dbReference type="EMBL" id="QDKL01000001">
    <property type="protein sequence ID" value="RZF22526.1"/>
    <property type="molecule type" value="Genomic_DNA"/>
</dbReference>
<dbReference type="InterPro" id="IPR020070">
    <property type="entry name" value="Ribosomal_bL9_N"/>
</dbReference>
<dbReference type="InterPro" id="IPR036935">
    <property type="entry name" value="Ribosomal_bL9_N_sf"/>
</dbReference>
<keyword evidence="2 7" id="KW-0699">rRNA-binding</keyword>
<organism evidence="11 12">
    <name type="scientific">Halobacteriovorax vibrionivorans</name>
    <dbReference type="NCBI Taxonomy" id="2152716"/>
    <lineage>
        <taxon>Bacteria</taxon>
        <taxon>Pseudomonadati</taxon>
        <taxon>Bdellovibrionota</taxon>
        <taxon>Bacteriovoracia</taxon>
        <taxon>Bacteriovoracales</taxon>
        <taxon>Halobacteriovoraceae</taxon>
        <taxon>Halobacteriovorax</taxon>
    </lineage>
</organism>
<evidence type="ECO:0000256" key="6">
    <source>
        <dbReference type="ARBA" id="ARBA00035292"/>
    </source>
</evidence>
<sequence>MDGPTLEDFLKKIRSYKMKVILKETVKSLGNVGEIVNVSAGYARNFLIPNGAAVLADESNTAQVKHYEKLLAKKVEENKGEAKKVASAIDGLNIDLVKRVGTNGKLFGSVTTNDLAQELEKLGHTVERRHLLLEKPIRSVGKFDVKATIFSGIEAAFTVTVKMDPKQEEENKKKAEELAAAKAAKEALAKEQAENGTDGEEKAEMTEDEKLKMEANKILRS</sequence>
<evidence type="ECO:0000313" key="12">
    <source>
        <dbReference type="Proteomes" id="UP000443582"/>
    </source>
</evidence>
<evidence type="ECO:0000256" key="8">
    <source>
        <dbReference type="SAM" id="MobiDB-lite"/>
    </source>
</evidence>
<accession>A0ABY0IHU5</accession>
<evidence type="ECO:0000256" key="4">
    <source>
        <dbReference type="ARBA" id="ARBA00022980"/>
    </source>
</evidence>
<dbReference type="SUPFAM" id="SSF55658">
    <property type="entry name" value="L9 N-domain-like"/>
    <property type="match status" value="1"/>
</dbReference>
<name>A0ABY0IHU5_9BACT</name>
<evidence type="ECO:0000256" key="7">
    <source>
        <dbReference type="HAMAP-Rule" id="MF_00503"/>
    </source>
</evidence>
<dbReference type="HAMAP" id="MF_00503">
    <property type="entry name" value="Ribosomal_bL9"/>
    <property type="match status" value="1"/>
</dbReference>
<keyword evidence="3 7" id="KW-0694">RNA-binding</keyword>
<proteinExistence type="inferred from homology"/>
<evidence type="ECO:0000259" key="9">
    <source>
        <dbReference type="Pfam" id="PF01281"/>
    </source>
</evidence>
<feature type="domain" description="Ribosomal protein L9" evidence="9">
    <location>
        <begin position="18"/>
        <end position="63"/>
    </location>
</feature>
<evidence type="ECO:0000256" key="2">
    <source>
        <dbReference type="ARBA" id="ARBA00022730"/>
    </source>
</evidence>
<dbReference type="Gene3D" id="3.40.5.10">
    <property type="entry name" value="Ribosomal protein L9, N-terminal domain"/>
    <property type="match status" value="1"/>
</dbReference>
<protein>
    <recommendedName>
        <fullName evidence="6 7">Large ribosomal subunit protein bL9</fullName>
    </recommendedName>
</protein>
<dbReference type="SUPFAM" id="SSF55653">
    <property type="entry name" value="Ribosomal protein L9 C-domain"/>
    <property type="match status" value="1"/>
</dbReference>
<dbReference type="Gene3D" id="3.10.430.100">
    <property type="entry name" value="Ribosomal protein L9, C-terminal domain"/>
    <property type="match status" value="1"/>
</dbReference>
<dbReference type="InterPro" id="IPR020069">
    <property type="entry name" value="Ribosomal_bL9_C"/>
</dbReference>
<dbReference type="InterPro" id="IPR000244">
    <property type="entry name" value="Ribosomal_bL9"/>
</dbReference>
<keyword evidence="5 7" id="KW-0687">Ribonucleoprotein</keyword>
<feature type="region of interest" description="Disordered" evidence="8">
    <location>
        <begin position="165"/>
        <end position="221"/>
    </location>
</feature>
<dbReference type="Proteomes" id="UP000443582">
    <property type="component" value="Unassembled WGS sequence"/>
</dbReference>
<reference evidence="12" key="1">
    <citation type="journal article" date="2019" name="Int. J. Syst. Evol. Microbiol.">
        <title>Halobacteriovorax valvorus sp. nov., a novel prokaryotic predator isolated from coastal seawater of China.</title>
        <authorList>
            <person name="Chen M.-X."/>
        </authorList>
    </citation>
    <scope>NUCLEOTIDE SEQUENCE [LARGE SCALE GENOMIC DNA]</scope>
    <source>
        <strain evidence="12">BL9</strain>
    </source>
</reference>
<keyword evidence="4 7" id="KW-0689">Ribosomal protein</keyword>
<evidence type="ECO:0000256" key="5">
    <source>
        <dbReference type="ARBA" id="ARBA00023274"/>
    </source>
</evidence>
<evidence type="ECO:0000313" key="11">
    <source>
        <dbReference type="EMBL" id="RZF22526.1"/>
    </source>
</evidence>
<dbReference type="Pfam" id="PF03948">
    <property type="entry name" value="Ribosomal_L9_C"/>
    <property type="match status" value="1"/>
</dbReference>
<comment type="caution">
    <text evidence="11">The sequence shown here is derived from an EMBL/GenBank/DDBJ whole genome shotgun (WGS) entry which is preliminary data.</text>
</comment>
<dbReference type="GO" id="GO:0005840">
    <property type="term" value="C:ribosome"/>
    <property type="evidence" value="ECO:0007669"/>
    <property type="project" value="UniProtKB-KW"/>
</dbReference>
<dbReference type="Pfam" id="PF01281">
    <property type="entry name" value="Ribosomal_L9_N"/>
    <property type="match status" value="1"/>
</dbReference>
<feature type="domain" description="Large ribosomal subunit protein bL9 C-terminal" evidence="10">
    <location>
        <begin position="81"/>
        <end position="162"/>
    </location>
</feature>
<evidence type="ECO:0000256" key="3">
    <source>
        <dbReference type="ARBA" id="ARBA00022884"/>
    </source>
</evidence>
<comment type="similarity">
    <text evidence="1 7">Belongs to the bacterial ribosomal protein bL9 family.</text>
</comment>
<dbReference type="InterPro" id="IPR036791">
    <property type="entry name" value="Ribosomal_bL9_C_sf"/>
</dbReference>
<evidence type="ECO:0000259" key="10">
    <source>
        <dbReference type="Pfam" id="PF03948"/>
    </source>
</evidence>
<dbReference type="InterPro" id="IPR020594">
    <property type="entry name" value="Ribosomal_bL9_bac/chp"/>
</dbReference>
<dbReference type="PANTHER" id="PTHR21368">
    <property type="entry name" value="50S RIBOSOMAL PROTEIN L9"/>
    <property type="match status" value="1"/>
</dbReference>
<dbReference type="InterPro" id="IPR009027">
    <property type="entry name" value="Ribosomal_bL9/RNase_H1_N"/>
</dbReference>
<keyword evidence="12" id="KW-1185">Reference proteome</keyword>
<comment type="function">
    <text evidence="7">Binds to the 23S rRNA.</text>
</comment>
<dbReference type="NCBIfam" id="TIGR00158">
    <property type="entry name" value="L9"/>
    <property type="match status" value="1"/>
</dbReference>
<gene>
    <name evidence="7" type="primary">rplI</name>
    <name evidence="11" type="ORF">DAY19_01785</name>
</gene>
<evidence type="ECO:0000256" key="1">
    <source>
        <dbReference type="ARBA" id="ARBA00010605"/>
    </source>
</evidence>